<dbReference type="RefSeq" id="WP_256422233.1">
    <property type="nucleotide sequence ID" value="NZ_JANHDI010000011.1"/>
</dbReference>
<name>A0ABD6CT50_9EURY</name>
<feature type="region of interest" description="Disordered" evidence="1">
    <location>
        <begin position="1"/>
        <end position="21"/>
    </location>
</feature>
<evidence type="ECO:0000313" key="3">
    <source>
        <dbReference type="Proteomes" id="UP001597085"/>
    </source>
</evidence>
<dbReference type="AlphaFoldDB" id="A0ABD6CT50"/>
<protein>
    <submittedName>
        <fullName evidence="2">Uncharacterized protein</fullName>
    </submittedName>
</protein>
<organism evidence="2 3">
    <name type="scientific">Halobellus rarus</name>
    <dbReference type="NCBI Taxonomy" id="1126237"/>
    <lineage>
        <taxon>Archaea</taxon>
        <taxon>Methanobacteriati</taxon>
        <taxon>Methanobacteriota</taxon>
        <taxon>Stenosarchaea group</taxon>
        <taxon>Halobacteria</taxon>
        <taxon>Halobacteriales</taxon>
        <taxon>Haloferacaceae</taxon>
        <taxon>Halobellus</taxon>
    </lineage>
</organism>
<dbReference type="EMBL" id="JBHUDK010000015">
    <property type="protein sequence ID" value="MFD1600493.1"/>
    <property type="molecule type" value="Genomic_DNA"/>
</dbReference>
<proteinExistence type="predicted"/>
<evidence type="ECO:0000313" key="2">
    <source>
        <dbReference type="EMBL" id="MFD1600493.1"/>
    </source>
</evidence>
<keyword evidence="3" id="KW-1185">Reference proteome</keyword>
<gene>
    <name evidence="2" type="ORF">ACFSBX_16230</name>
</gene>
<sequence length="245" mass="27998">MSTLVLDIETASPFEEPPENTNDSRYYEWVAVGLAYAEELDATPETDVLFRRGGWDDAYTIDLFERLFEWCGRRPIDRFLTYNGTWFDGKHLLTWARDLDATADTAVRERTEALFENHIDVALAAADEYAAELWDDQHILPDWKAYDLAGIDNQSVWYDDYDLPDSYLSDVDGPAVQGKHIGRVIGERYVDNVEAGIESTSVHRELTRLFEDYCTSDVADLIALYRALGGSALDDTYRRPTDRIS</sequence>
<comment type="caution">
    <text evidence="2">The sequence shown here is derived from an EMBL/GenBank/DDBJ whole genome shotgun (WGS) entry which is preliminary data.</text>
</comment>
<accession>A0ABD6CT50</accession>
<reference evidence="2 3" key="1">
    <citation type="journal article" date="2019" name="Int. J. Syst. Evol. Microbiol.">
        <title>The Global Catalogue of Microorganisms (GCM) 10K type strain sequencing project: providing services to taxonomists for standard genome sequencing and annotation.</title>
        <authorList>
            <consortium name="The Broad Institute Genomics Platform"/>
            <consortium name="The Broad Institute Genome Sequencing Center for Infectious Disease"/>
            <person name="Wu L."/>
            <person name="Ma J."/>
        </authorList>
    </citation>
    <scope>NUCLEOTIDE SEQUENCE [LARGE SCALE GENOMIC DNA]</scope>
    <source>
        <strain evidence="2 3">CGMCC 1.12121</strain>
    </source>
</reference>
<evidence type="ECO:0000256" key="1">
    <source>
        <dbReference type="SAM" id="MobiDB-lite"/>
    </source>
</evidence>
<dbReference type="Proteomes" id="UP001597085">
    <property type="component" value="Unassembled WGS sequence"/>
</dbReference>